<evidence type="ECO:0000313" key="1">
    <source>
        <dbReference type="EMBL" id="KAK1297842.1"/>
    </source>
</evidence>
<reference evidence="1" key="2">
    <citation type="submission" date="2023-06" db="EMBL/GenBank/DDBJ databases">
        <authorList>
            <person name="Ma L."/>
            <person name="Liu K.-W."/>
            <person name="Li Z."/>
            <person name="Hsiao Y.-Y."/>
            <person name="Qi Y."/>
            <person name="Fu T."/>
            <person name="Tang G."/>
            <person name="Zhang D."/>
            <person name="Sun W.-H."/>
            <person name="Liu D.-K."/>
            <person name="Li Y."/>
            <person name="Chen G.-Z."/>
            <person name="Liu X.-D."/>
            <person name="Liao X.-Y."/>
            <person name="Jiang Y.-T."/>
            <person name="Yu X."/>
            <person name="Hao Y."/>
            <person name="Huang J."/>
            <person name="Zhao X.-W."/>
            <person name="Ke S."/>
            <person name="Chen Y.-Y."/>
            <person name="Wu W.-L."/>
            <person name="Hsu J.-L."/>
            <person name="Lin Y.-F."/>
            <person name="Huang M.-D."/>
            <person name="Li C.-Y."/>
            <person name="Huang L."/>
            <person name="Wang Z.-W."/>
            <person name="Zhao X."/>
            <person name="Zhong W.-Y."/>
            <person name="Peng D.-H."/>
            <person name="Ahmad S."/>
            <person name="Lan S."/>
            <person name="Zhang J.-S."/>
            <person name="Tsai W.-C."/>
            <person name="Van De Peer Y."/>
            <person name="Liu Z.-J."/>
        </authorList>
    </citation>
    <scope>NUCLEOTIDE SEQUENCE</scope>
    <source>
        <strain evidence="1">CP</strain>
        <tissue evidence="1">Leaves</tissue>
    </source>
</reference>
<organism evidence="1 2">
    <name type="scientific">Acorus calamus</name>
    <name type="common">Sweet flag</name>
    <dbReference type="NCBI Taxonomy" id="4465"/>
    <lineage>
        <taxon>Eukaryota</taxon>
        <taxon>Viridiplantae</taxon>
        <taxon>Streptophyta</taxon>
        <taxon>Embryophyta</taxon>
        <taxon>Tracheophyta</taxon>
        <taxon>Spermatophyta</taxon>
        <taxon>Magnoliopsida</taxon>
        <taxon>Liliopsida</taxon>
        <taxon>Acoraceae</taxon>
        <taxon>Acorus</taxon>
    </lineage>
</organism>
<dbReference type="EMBL" id="JAUJYO010000014">
    <property type="protein sequence ID" value="KAK1297842.1"/>
    <property type="molecule type" value="Genomic_DNA"/>
</dbReference>
<evidence type="ECO:0000313" key="2">
    <source>
        <dbReference type="Proteomes" id="UP001180020"/>
    </source>
</evidence>
<gene>
    <name evidence="1" type="ORF">QJS10_CPB14g01211</name>
</gene>
<dbReference type="Proteomes" id="UP001180020">
    <property type="component" value="Unassembled WGS sequence"/>
</dbReference>
<dbReference type="AlphaFoldDB" id="A0AAV9DA94"/>
<name>A0AAV9DA94_ACOCL</name>
<proteinExistence type="predicted"/>
<protein>
    <submittedName>
        <fullName evidence="1">Uncharacterized protein</fullName>
    </submittedName>
</protein>
<comment type="caution">
    <text evidence="1">The sequence shown here is derived from an EMBL/GenBank/DDBJ whole genome shotgun (WGS) entry which is preliminary data.</text>
</comment>
<sequence>MYQFAKKLSNTKRALKCCNRDIYGPIHSNIAGFKRELKDAHIALQLNPSDSLQISTKRELRLKYLTLLEQEEKFARQKSRQLWLQAGDSNTKFFYNSIKARSARNTISQLWKQDGSYCTEPEEVKDHIIQYYHDLLN</sequence>
<keyword evidence="2" id="KW-1185">Reference proteome</keyword>
<reference evidence="1" key="1">
    <citation type="journal article" date="2023" name="Nat. Commun.">
        <title>Diploid and tetraploid genomes of Acorus and the evolution of monocots.</title>
        <authorList>
            <person name="Ma L."/>
            <person name="Liu K.W."/>
            <person name="Li Z."/>
            <person name="Hsiao Y.Y."/>
            <person name="Qi Y."/>
            <person name="Fu T."/>
            <person name="Tang G.D."/>
            <person name="Zhang D."/>
            <person name="Sun W.H."/>
            <person name="Liu D.K."/>
            <person name="Li Y."/>
            <person name="Chen G.Z."/>
            <person name="Liu X.D."/>
            <person name="Liao X.Y."/>
            <person name="Jiang Y.T."/>
            <person name="Yu X."/>
            <person name="Hao Y."/>
            <person name="Huang J."/>
            <person name="Zhao X.W."/>
            <person name="Ke S."/>
            <person name="Chen Y.Y."/>
            <person name="Wu W.L."/>
            <person name="Hsu J.L."/>
            <person name="Lin Y.F."/>
            <person name="Huang M.D."/>
            <person name="Li C.Y."/>
            <person name="Huang L."/>
            <person name="Wang Z.W."/>
            <person name="Zhao X."/>
            <person name="Zhong W.Y."/>
            <person name="Peng D.H."/>
            <person name="Ahmad S."/>
            <person name="Lan S."/>
            <person name="Zhang J.S."/>
            <person name="Tsai W.C."/>
            <person name="Van de Peer Y."/>
            <person name="Liu Z.J."/>
        </authorList>
    </citation>
    <scope>NUCLEOTIDE SEQUENCE</scope>
    <source>
        <strain evidence="1">CP</strain>
    </source>
</reference>
<accession>A0AAV9DA94</accession>